<keyword evidence="2" id="KW-1185">Reference proteome</keyword>
<dbReference type="Proteomes" id="UP000240542">
    <property type="component" value="Unassembled WGS sequence"/>
</dbReference>
<sequence length="36" mass="3653">MFEHGTPHEPPPDRGLAGVRRTLASAAAHAAACADA</sequence>
<organism evidence="1 2">
    <name type="scientific">Murinocardiopsis flavida</name>
    <dbReference type="NCBI Taxonomy" id="645275"/>
    <lineage>
        <taxon>Bacteria</taxon>
        <taxon>Bacillati</taxon>
        <taxon>Actinomycetota</taxon>
        <taxon>Actinomycetes</taxon>
        <taxon>Streptosporangiales</taxon>
        <taxon>Nocardiopsidaceae</taxon>
        <taxon>Murinocardiopsis</taxon>
    </lineage>
</organism>
<feature type="non-terminal residue" evidence="1">
    <location>
        <position position="36"/>
    </location>
</feature>
<proteinExistence type="predicted"/>
<protein>
    <submittedName>
        <fullName evidence="1">Uncharacterized protein</fullName>
    </submittedName>
</protein>
<name>A0A2P8DRR0_9ACTN</name>
<accession>A0A2P8DRR0</accession>
<comment type="caution">
    <text evidence="1">The sequence shown here is derived from an EMBL/GenBank/DDBJ whole genome shotgun (WGS) entry which is preliminary data.</text>
</comment>
<dbReference type="AlphaFoldDB" id="A0A2P8DRR0"/>
<evidence type="ECO:0000313" key="1">
    <source>
        <dbReference type="EMBL" id="PSK99874.1"/>
    </source>
</evidence>
<dbReference type="EMBL" id="PYGA01000002">
    <property type="protein sequence ID" value="PSK99874.1"/>
    <property type="molecule type" value="Genomic_DNA"/>
</dbReference>
<evidence type="ECO:0000313" key="2">
    <source>
        <dbReference type="Proteomes" id="UP000240542"/>
    </source>
</evidence>
<gene>
    <name evidence="1" type="ORF">CLV63_1021</name>
</gene>
<reference evidence="1 2" key="1">
    <citation type="submission" date="2018-03" db="EMBL/GenBank/DDBJ databases">
        <title>Genomic Encyclopedia of Archaeal and Bacterial Type Strains, Phase II (KMG-II): from individual species to whole genera.</title>
        <authorList>
            <person name="Goeker M."/>
        </authorList>
    </citation>
    <scope>NUCLEOTIDE SEQUENCE [LARGE SCALE GENOMIC DNA]</scope>
    <source>
        <strain evidence="1 2">DSM 45312</strain>
    </source>
</reference>